<dbReference type="InterPro" id="IPR000845">
    <property type="entry name" value="Nucleoside_phosphorylase_d"/>
</dbReference>
<dbReference type="AlphaFoldDB" id="A0A098TJQ8"/>
<keyword evidence="3" id="KW-1185">Reference proteome</keyword>
<dbReference type="OrthoDB" id="529685at2"/>
<dbReference type="EMBL" id="JJML01000025">
    <property type="protein sequence ID" value="KGF72496.1"/>
    <property type="molecule type" value="Genomic_DNA"/>
</dbReference>
<evidence type="ECO:0000313" key="3">
    <source>
        <dbReference type="Proteomes" id="UP000030170"/>
    </source>
</evidence>
<organism evidence="2 3">
    <name type="scientific">Neosynechococcus sphagnicola sy1</name>
    <dbReference type="NCBI Taxonomy" id="1497020"/>
    <lineage>
        <taxon>Bacteria</taxon>
        <taxon>Bacillati</taxon>
        <taxon>Cyanobacteriota</taxon>
        <taxon>Cyanophyceae</taxon>
        <taxon>Neosynechococcales</taxon>
        <taxon>Neosynechococcaceae</taxon>
        <taxon>Neosynechococcus</taxon>
    </lineage>
</organism>
<feature type="domain" description="Nucleoside phosphorylase" evidence="1">
    <location>
        <begin position="63"/>
        <end position="174"/>
    </location>
</feature>
<dbReference type="STRING" id="1497020.DO97_08055"/>
<evidence type="ECO:0000259" key="1">
    <source>
        <dbReference type="Pfam" id="PF01048"/>
    </source>
</evidence>
<dbReference type="GO" id="GO:0009116">
    <property type="term" value="P:nucleoside metabolic process"/>
    <property type="evidence" value="ECO:0007669"/>
    <property type="project" value="InterPro"/>
</dbReference>
<reference evidence="2 3" key="1">
    <citation type="journal article" date="2014" name="Mol. Ecol.">
        <title>Evolution of Synechococcus.</title>
        <authorList>
            <person name="Dvorak P."/>
            <person name="Casamatta D."/>
            <person name="Hasler P."/>
            <person name="Poulickova A."/>
            <person name="Ondrej V."/>
            <person name="Sanges R."/>
        </authorList>
    </citation>
    <scope>NUCLEOTIDE SEQUENCE [LARGE SCALE GENOMIC DNA]</scope>
    <source>
        <strain evidence="2 3">CAUP A 1101</strain>
    </source>
</reference>
<gene>
    <name evidence="2" type="ORF">DO97_08055</name>
</gene>
<comment type="caution">
    <text evidence="2">The sequence shown here is derived from an EMBL/GenBank/DDBJ whole genome shotgun (WGS) entry which is preliminary data.</text>
</comment>
<dbReference type="Proteomes" id="UP000030170">
    <property type="component" value="Unassembled WGS sequence"/>
</dbReference>
<dbReference type="Pfam" id="PF01048">
    <property type="entry name" value="PNP_UDP_1"/>
    <property type="match status" value="1"/>
</dbReference>
<dbReference type="GO" id="GO:0003824">
    <property type="term" value="F:catalytic activity"/>
    <property type="evidence" value="ECO:0007669"/>
    <property type="project" value="InterPro"/>
</dbReference>
<protein>
    <recommendedName>
        <fullName evidence="1">Nucleoside phosphorylase domain-containing protein</fullName>
    </recommendedName>
</protein>
<evidence type="ECO:0000313" key="2">
    <source>
        <dbReference type="EMBL" id="KGF72496.1"/>
    </source>
</evidence>
<dbReference type="InterPro" id="IPR035994">
    <property type="entry name" value="Nucleoside_phosphorylase_sf"/>
</dbReference>
<dbReference type="Gene3D" id="3.40.50.1580">
    <property type="entry name" value="Nucleoside phosphorylase domain"/>
    <property type="match status" value="1"/>
</dbReference>
<sequence>MSALIDLILVPQGAEYQSVTQGARAVEMPNVKVLAVPVGLQPLRNYLYHWIHQDDFQKLHQPRIVIMGLCGSLQPVYGVGDGVIYRGCLSSQPSEKFQVCDSDFTARLQTRFPTLPLVTAWSSDRLMVTAQEKRHLGQTTGAAVVDMEGAAALEVLADTGASLAMVRVVSDDCHHDLPDITAALSLDGSLLPLPLALGLIRQPLAAARLIQGSWRGLTILRHLTTQLLTPDLEPS</sequence>
<name>A0A098TJQ8_9CYAN</name>
<dbReference type="SUPFAM" id="SSF53167">
    <property type="entry name" value="Purine and uridine phosphorylases"/>
    <property type="match status" value="1"/>
</dbReference>
<proteinExistence type="predicted"/>
<accession>A0A098TJQ8</accession>